<proteinExistence type="predicted"/>
<gene>
    <name evidence="1" type="ORF">E2C01_085625</name>
</gene>
<comment type="caution">
    <text evidence="1">The sequence shown here is derived from an EMBL/GenBank/DDBJ whole genome shotgun (WGS) entry which is preliminary data.</text>
</comment>
<dbReference type="AlphaFoldDB" id="A0A5B7JCG4"/>
<organism evidence="1 2">
    <name type="scientific">Portunus trituberculatus</name>
    <name type="common">Swimming crab</name>
    <name type="synonym">Neptunus trituberculatus</name>
    <dbReference type="NCBI Taxonomy" id="210409"/>
    <lineage>
        <taxon>Eukaryota</taxon>
        <taxon>Metazoa</taxon>
        <taxon>Ecdysozoa</taxon>
        <taxon>Arthropoda</taxon>
        <taxon>Crustacea</taxon>
        <taxon>Multicrustacea</taxon>
        <taxon>Malacostraca</taxon>
        <taxon>Eumalacostraca</taxon>
        <taxon>Eucarida</taxon>
        <taxon>Decapoda</taxon>
        <taxon>Pleocyemata</taxon>
        <taxon>Brachyura</taxon>
        <taxon>Eubrachyura</taxon>
        <taxon>Portunoidea</taxon>
        <taxon>Portunidae</taxon>
        <taxon>Portuninae</taxon>
        <taxon>Portunus</taxon>
    </lineage>
</organism>
<dbReference type="Proteomes" id="UP000324222">
    <property type="component" value="Unassembled WGS sequence"/>
</dbReference>
<accession>A0A5B7JCG4</accession>
<name>A0A5B7JCG4_PORTR</name>
<sequence length="64" mass="7639">MGWWNPTTYRFEAMPFLEWFKVTYMSPGYQGSRWLHRRCIWVVITINKTVSASNGWKLNSASHI</sequence>
<keyword evidence="2" id="KW-1185">Reference proteome</keyword>
<evidence type="ECO:0000313" key="1">
    <source>
        <dbReference type="EMBL" id="MPC90628.1"/>
    </source>
</evidence>
<protein>
    <submittedName>
        <fullName evidence="1">Uncharacterized protein</fullName>
    </submittedName>
</protein>
<dbReference type="EMBL" id="VSRR010085082">
    <property type="protein sequence ID" value="MPC90628.1"/>
    <property type="molecule type" value="Genomic_DNA"/>
</dbReference>
<evidence type="ECO:0000313" key="2">
    <source>
        <dbReference type="Proteomes" id="UP000324222"/>
    </source>
</evidence>
<reference evidence="1 2" key="1">
    <citation type="submission" date="2019-05" db="EMBL/GenBank/DDBJ databases">
        <title>Another draft genome of Portunus trituberculatus and its Hox gene families provides insights of decapod evolution.</title>
        <authorList>
            <person name="Jeong J.-H."/>
            <person name="Song I."/>
            <person name="Kim S."/>
            <person name="Choi T."/>
            <person name="Kim D."/>
            <person name="Ryu S."/>
            <person name="Kim W."/>
        </authorList>
    </citation>
    <scope>NUCLEOTIDE SEQUENCE [LARGE SCALE GENOMIC DNA]</scope>
    <source>
        <tissue evidence="1">Muscle</tissue>
    </source>
</reference>